<dbReference type="EMBL" id="CP086322">
    <property type="protein sequence ID" value="UQA91411.1"/>
    <property type="molecule type" value="Genomic_DNA"/>
</dbReference>
<dbReference type="RefSeq" id="WP_248862238.1">
    <property type="nucleotide sequence ID" value="NZ_CP086322.1"/>
</dbReference>
<protein>
    <submittedName>
        <fullName evidence="1">Uncharacterized protein</fullName>
    </submittedName>
</protein>
<organism evidence="1 2">
    <name type="scientific">Streptomyces halobius</name>
    <dbReference type="NCBI Taxonomy" id="2879846"/>
    <lineage>
        <taxon>Bacteria</taxon>
        <taxon>Bacillati</taxon>
        <taxon>Actinomycetota</taxon>
        <taxon>Actinomycetes</taxon>
        <taxon>Kitasatosporales</taxon>
        <taxon>Streptomycetaceae</taxon>
        <taxon>Streptomyces</taxon>
    </lineage>
</organism>
<proteinExistence type="predicted"/>
<keyword evidence="2" id="KW-1185">Reference proteome</keyword>
<reference evidence="1" key="1">
    <citation type="submission" date="2021-10" db="EMBL/GenBank/DDBJ databases">
        <title>Streptomyces nigrumlapis sp.nov.,an antimicrobial producing actinobacterium isolated from Black Gobi rocks.</title>
        <authorList>
            <person name="Wen Y."/>
            <person name="Zhang W."/>
            <person name="Liu X.G."/>
        </authorList>
    </citation>
    <scope>NUCLEOTIDE SEQUENCE</scope>
    <source>
        <strain evidence="1">ST13-2-2</strain>
    </source>
</reference>
<name>A0ABY4M4U8_9ACTN</name>
<dbReference type="Proteomes" id="UP000830115">
    <property type="component" value="Chromosome"/>
</dbReference>
<accession>A0ABY4M4U8</accession>
<evidence type="ECO:0000313" key="1">
    <source>
        <dbReference type="EMBL" id="UQA91411.1"/>
    </source>
</evidence>
<gene>
    <name evidence="1" type="ORF">K9S39_05540</name>
</gene>
<evidence type="ECO:0000313" key="2">
    <source>
        <dbReference type="Proteomes" id="UP000830115"/>
    </source>
</evidence>
<sequence length="54" mass="6044">MRRADAPVTVKQVCGELGISLEPARSEAMRSKLNRLAEQGWLRKLADGKFTTTR</sequence>